<protein>
    <submittedName>
        <fullName evidence="2">Uncharacterized protein</fullName>
    </submittedName>
</protein>
<sequence length="56" mass="6368">MGPTQTGGKQQLESAKKEDAWRANVGWETEDTLDLVRKRTRDPKKLSWLTRGLGRA</sequence>
<feature type="compositionally biased region" description="Polar residues" evidence="1">
    <location>
        <begin position="1"/>
        <end position="13"/>
    </location>
</feature>
<evidence type="ECO:0000313" key="3">
    <source>
        <dbReference type="Proteomes" id="UP001187192"/>
    </source>
</evidence>
<organism evidence="2 3">
    <name type="scientific">Ficus carica</name>
    <name type="common">Common fig</name>
    <dbReference type="NCBI Taxonomy" id="3494"/>
    <lineage>
        <taxon>Eukaryota</taxon>
        <taxon>Viridiplantae</taxon>
        <taxon>Streptophyta</taxon>
        <taxon>Embryophyta</taxon>
        <taxon>Tracheophyta</taxon>
        <taxon>Spermatophyta</taxon>
        <taxon>Magnoliopsida</taxon>
        <taxon>eudicotyledons</taxon>
        <taxon>Gunneridae</taxon>
        <taxon>Pentapetalae</taxon>
        <taxon>rosids</taxon>
        <taxon>fabids</taxon>
        <taxon>Rosales</taxon>
        <taxon>Moraceae</taxon>
        <taxon>Ficeae</taxon>
        <taxon>Ficus</taxon>
    </lineage>
</organism>
<feature type="region of interest" description="Disordered" evidence="1">
    <location>
        <begin position="1"/>
        <end position="20"/>
    </location>
</feature>
<comment type="caution">
    <text evidence="2">The sequence shown here is derived from an EMBL/GenBank/DDBJ whole genome shotgun (WGS) entry which is preliminary data.</text>
</comment>
<dbReference type="EMBL" id="BTGU01000029">
    <property type="protein sequence ID" value="GMN48703.1"/>
    <property type="molecule type" value="Genomic_DNA"/>
</dbReference>
<keyword evidence="3" id="KW-1185">Reference proteome</keyword>
<dbReference type="Proteomes" id="UP001187192">
    <property type="component" value="Unassembled WGS sequence"/>
</dbReference>
<proteinExistence type="predicted"/>
<dbReference type="AlphaFoldDB" id="A0AA88AM23"/>
<evidence type="ECO:0000256" key="1">
    <source>
        <dbReference type="SAM" id="MobiDB-lite"/>
    </source>
</evidence>
<reference evidence="2" key="1">
    <citation type="submission" date="2023-07" db="EMBL/GenBank/DDBJ databases">
        <title>draft genome sequence of fig (Ficus carica).</title>
        <authorList>
            <person name="Takahashi T."/>
            <person name="Nishimura K."/>
        </authorList>
    </citation>
    <scope>NUCLEOTIDE SEQUENCE</scope>
</reference>
<name>A0AA88AM23_FICCA</name>
<evidence type="ECO:0000313" key="2">
    <source>
        <dbReference type="EMBL" id="GMN48703.1"/>
    </source>
</evidence>
<gene>
    <name evidence="2" type="ORF">TIFTF001_017871</name>
</gene>
<accession>A0AA88AM23</accession>